<evidence type="ECO:0000313" key="1">
    <source>
        <dbReference type="EMBL" id="VTP64408.1"/>
    </source>
</evidence>
<evidence type="ECO:0000313" key="2">
    <source>
        <dbReference type="Proteomes" id="UP000307968"/>
    </source>
</evidence>
<name>A0A4U9HJR6_SERRU</name>
<accession>A0A4U9HJR6</accession>
<proteinExistence type="predicted"/>
<organism evidence="1 2">
    <name type="scientific">Serratia rubidaea</name>
    <name type="common">Serratia marinorubra</name>
    <dbReference type="NCBI Taxonomy" id="61652"/>
    <lineage>
        <taxon>Bacteria</taxon>
        <taxon>Pseudomonadati</taxon>
        <taxon>Pseudomonadota</taxon>
        <taxon>Gammaproteobacteria</taxon>
        <taxon>Enterobacterales</taxon>
        <taxon>Yersiniaceae</taxon>
        <taxon>Serratia</taxon>
    </lineage>
</organism>
<gene>
    <name evidence="1" type="ORF">NCTC12971_03543</name>
</gene>
<sequence>MKNMIIGLDMDIIPGKSIGGISLGDNVNDVIKSIGEKHPISKYDFQNHHRQLLLIQYI</sequence>
<dbReference type="EMBL" id="LR590463">
    <property type="protein sequence ID" value="VTP64408.1"/>
    <property type="molecule type" value="Genomic_DNA"/>
</dbReference>
<dbReference type="AlphaFoldDB" id="A0A4U9HJR6"/>
<protein>
    <submittedName>
        <fullName evidence="1">Uncharacterized protein</fullName>
    </submittedName>
</protein>
<reference evidence="1 2" key="1">
    <citation type="submission" date="2019-05" db="EMBL/GenBank/DDBJ databases">
        <authorList>
            <consortium name="Pathogen Informatics"/>
        </authorList>
    </citation>
    <scope>NUCLEOTIDE SEQUENCE [LARGE SCALE GENOMIC DNA]</scope>
    <source>
        <strain evidence="1 2">NCTC12971</strain>
    </source>
</reference>
<dbReference type="Proteomes" id="UP000307968">
    <property type="component" value="Chromosome"/>
</dbReference>